<evidence type="ECO:0000313" key="3">
    <source>
        <dbReference type="EMBL" id="PRQ37826.1"/>
    </source>
</evidence>
<dbReference type="InterPro" id="IPR006121">
    <property type="entry name" value="HMA_dom"/>
</dbReference>
<dbReference type="SUPFAM" id="SSF55008">
    <property type="entry name" value="HMA, heavy metal-associated domain"/>
    <property type="match status" value="1"/>
</dbReference>
<evidence type="ECO:0000256" key="1">
    <source>
        <dbReference type="ARBA" id="ARBA00022723"/>
    </source>
</evidence>
<dbReference type="Proteomes" id="UP000238479">
    <property type="component" value="Chromosome 4"/>
</dbReference>
<sequence>MDYEGCERRVKKSMEGMKGITSVEMDPKQSKLTVIGYVDPNKVLHRVRHQRGKKADL</sequence>
<keyword evidence="1" id="KW-0479">Metal-binding</keyword>
<dbReference type="Pfam" id="PF00403">
    <property type="entry name" value="HMA"/>
    <property type="match status" value="1"/>
</dbReference>
<protein>
    <submittedName>
        <fullName evidence="3">Putative heavy metal-associated domain, HMA</fullName>
    </submittedName>
</protein>
<dbReference type="OMA" id="NIDCDGW"/>
<dbReference type="AlphaFoldDB" id="A0A2P6QUG6"/>
<dbReference type="InterPro" id="IPR036163">
    <property type="entry name" value="HMA_dom_sf"/>
</dbReference>
<dbReference type="Gramene" id="PRQ37826">
    <property type="protein sequence ID" value="PRQ37826"/>
    <property type="gene ID" value="RchiOBHm_Chr4g0406991"/>
</dbReference>
<organism evidence="3 4">
    <name type="scientific">Rosa chinensis</name>
    <name type="common">China rose</name>
    <dbReference type="NCBI Taxonomy" id="74649"/>
    <lineage>
        <taxon>Eukaryota</taxon>
        <taxon>Viridiplantae</taxon>
        <taxon>Streptophyta</taxon>
        <taxon>Embryophyta</taxon>
        <taxon>Tracheophyta</taxon>
        <taxon>Spermatophyta</taxon>
        <taxon>Magnoliopsida</taxon>
        <taxon>eudicotyledons</taxon>
        <taxon>Gunneridae</taxon>
        <taxon>Pentapetalae</taxon>
        <taxon>rosids</taxon>
        <taxon>fabids</taxon>
        <taxon>Rosales</taxon>
        <taxon>Rosaceae</taxon>
        <taxon>Rosoideae</taxon>
        <taxon>Rosoideae incertae sedis</taxon>
        <taxon>Rosa</taxon>
    </lineage>
</organism>
<evidence type="ECO:0000259" key="2">
    <source>
        <dbReference type="PROSITE" id="PS50846"/>
    </source>
</evidence>
<dbReference type="PROSITE" id="PS50846">
    <property type="entry name" value="HMA_2"/>
    <property type="match status" value="1"/>
</dbReference>
<evidence type="ECO:0000313" key="4">
    <source>
        <dbReference type="Proteomes" id="UP000238479"/>
    </source>
</evidence>
<reference evidence="3 4" key="1">
    <citation type="journal article" date="2018" name="Nat. Genet.">
        <title>The Rosa genome provides new insights in the design of modern roses.</title>
        <authorList>
            <person name="Bendahmane M."/>
        </authorList>
    </citation>
    <scope>NUCLEOTIDE SEQUENCE [LARGE SCALE GENOMIC DNA]</scope>
    <source>
        <strain evidence="4">cv. Old Blush</strain>
    </source>
</reference>
<dbReference type="EMBL" id="PDCK01000042">
    <property type="protein sequence ID" value="PRQ37826.1"/>
    <property type="molecule type" value="Genomic_DNA"/>
</dbReference>
<dbReference type="Gene3D" id="3.30.70.100">
    <property type="match status" value="1"/>
</dbReference>
<accession>A0A2P6QUG6</accession>
<proteinExistence type="predicted"/>
<feature type="domain" description="HMA" evidence="2">
    <location>
        <begin position="1"/>
        <end position="57"/>
    </location>
</feature>
<dbReference type="PANTHER" id="PTHR22814">
    <property type="entry name" value="COPPER TRANSPORT PROTEIN ATOX1-RELATED"/>
    <property type="match status" value="1"/>
</dbReference>
<keyword evidence="4" id="KW-1185">Reference proteome</keyword>
<dbReference type="PANTHER" id="PTHR22814:SF294">
    <property type="entry name" value="HEAVY METAL-ASSOCIATED ISOPRENYLATED PLANT PROTEIN 27"/>
    <property type="match status" value="1"/>
</dbReference>
<comment type="caution">
    <text evidence="3">The sequence shown here is derived from an EMBL/GenBank/DDBJ whole genome shotgun (WGS) entry which is preliminary data.</text>
</comment>
<dbReference type="STRING" id="74649.A0A2P6QUG6"/>
<gene>
    <name evidence="3" type="ORF">RchiOBHm_Chr4g0406991</name>
</gene>
<dbReference type="CDD" id="cd00371">
    <property type="entry name" value="HMA"/>
    <property type="match status" value="1"/>
</dbReference>
<dbReference type="GO" id="GO:0046872">
    <property type="term" value="F:metal ion binding"/>
    <property type="evidence" value="ECO:0007669"/>
    <property type="project" value="UniProtKB-KW"/>
</dbReference>
<name>A0A2P6QUG6_ROSCH</name>